<dbReference type="Proteomes" id="UP000182712">
    <property type="component" value="Unassembled WGS sequence"/>
</dbReference>
<dbReference type="InterPro" id="IPR006450">
    <property type="entry name" value="Phage_HK97_gp6-like"/>
</dbReference>
<dbReference type="AlphaFoldDB" id="A0A1H9VIR3"/>
<accession>A0A1H9VIR3</accession>
<evidence type="ECO:0000313" key="1">
    <source>
        <dbReference type="EMBL" id="SES21439.1"/>
    </source>
</evidence>
<dbReference type="RefSeq" id="WP_074581040.1">
    <property type="nucleotide sequence ID" value="NZ_FNFJ01000001.1"/>
</dbReference>
<dbReference type="EMBL" id="FOGM01000024">
    <property type="protein sequence ID" value="SES21439.1"/>
    <property type="molecule type" value="Genomic_DNA"/>
</dbReference>
<proteinExistence type="predicted"/>
<dbReference type="Pfam" id="PF05135">
    <property type="entry name" value="Phage_connect_1"/>
    <property type="match status" value="1"/>
</dbReference>
<reference evidence="1 2" key="1">
    <citation type="submission" date="2016-10" db="EMBL/GenBank/DDBJ databases">
        <authorList>
            <person name="de Groot N.N."/>
        </authorList>
    </citation>
    <scope>NUCLEOTIDE SEQUENCE [LARGE SCALE GENOMIC DNA]</scope>
    <source>
        <strain evidence="1 2">VTM2R47</strain>
    </source>
</reference>
<dbReference type="Gene3D" id="1.10.3230.30">
    <property type="entry name" value="Phage gp6-like head-tail connector protein"/>
    <property type="match status" value="1"/>
</dbReference>
<dbReference type="InterPro" id="IPR021146">
    <property type="entry name" value="Phage_gp6-like_head-tail"/>
</dbReference>
<name>A0A1H9VIR3_9STRE</name>
<evidence type="ECO:0000313" key="2">
    <source>
        <dbReference type="Proteomes" id="UP000182712"/>
    </source>
</evidence>
<organism evidence="1 2">
    <name type="scientific">Streptococcus gallolyticus</name>
    <dbReference type="NCBI Taxonomy" id="315405"/>
    <lineage>
        <taxon>Bacteria</taxon>
        <taxon>Bacillati</taxon>
        <taxon>Bacillota</taxon>
        <taxon>Bacilli</taxon>
        <taxon>Lactobacillales</taxon>
        <taxon>Streptococcaceae</taxon>
        <taxon>Streptococcus</taxon>
    </lineage>
</organism>
<protein>
    <submittedName>
        <fullName evidence="1">Uncharacterized phage protein (Possible DNA packaging)</fullName>
    </submittedName>
</protein>
<dbReference type="CDD" id="cd08054">
    <property type="entry name" value="gp6"/>
    <property type="match status" value="1"/>
</dbReference>
<gene>
    <name evidence="1" type="ORF">SAMN04487840_1249</name>
</gene>
<dbReference type="NCBIfam" id="TIGR01560">
    <property type="entry name" value="put_DNA_pack"/>
    <property type="match status" value="1"/>
</dbReference>
<sequence>MSVTKEQIMLTLNLDESDDLTLIPAYITTAETYIKNAVGNADGFFEQENVKDLYDTAVIALASAYYTYRVALADTMAYPIDLTLNSIIGQLRGLYAVYCEETSNG</sequence>